<dbReference type="Gene3D" id="3.30.200.20">
    <property type="entry name" value="Phosphorylase Kinase, domain 1"/>
    <property type="match status" value="1"/>
</dbReference>
<evidence type="ECO:0000259" key="15">
    <source>
        <dbReference type="PROSITE" id="PS50011"/>
    </source>
</evidence>
<dbReference type="AlphaFoldDB" id="G8RS56"/>
<evidence type="ECO:0000256" key="5">
    <source>
        <dbReference type="ARBA" id="ARBA00022679"/>
    </source>
</evidence>
<evidence type="ECO:0000256" key="1">
    <source>
        <dbReference type="ARBA" id="ARBA00004162"/>
    </source>
</evidence>
<dbReference type="GO" id="GO:0004674">
    <property type="term" value="F:protein serine/threonine kinase activity"/>
    <property type="evidence" value="ECO:0007669"/>
    <property type="project" value="UniProtKB-KW"/>
</dbReference>
<evidence type="ECO:0000256" key="13">
    <source>
        <dbReference type="SAM" id="MobiDB-lite"/>
    </source>
</evidence>
<accession>G8RS56</accession>
<evidence type="ECO:0000256" key="11">
    <source>
        <dbReference type="ARBA" id="ARBA00023136"/>
    </source>
</evidence>
<dbReference type="GO" id="GO:0080090">
    <property type="term" value="P:regulation of primary metabolic process"/>
    <property type="evidence" value="ECO:0007669"/>
    <property type="project" value="UniProtKB-ARBA"/>
</dbReference>
<keyword evidence="6 14" id="KW-0812">Transmembrane</keyword>
<dbReference type="PROSITE" id="PS00107">
    <property type="entry name" value="PROTEIN_KINASE_ATP"/>
    <property type="match status" value="1"/>
</dbReference>
<dbReference type="FunFam" id="3.30.200.20:FF:000348">
    <property type="entry name" value="Serine/threonine protein kinase"/>
    <property type="match status" value="1"/>
</dbReference>
<dbReference type="PATRIC" id="fig|710685.3.peg.3500"/>
<proteinExistence type="predicted"/>
<dbReference type="KEGG" id="mrh:MycrhN_3494"/>
<dbReference type="RefSeq" id="WP_014211769.1">
    <property type="nucleotide sequence ID" value="NC_016604.1"/>
</dbReference>
<keyword evidence="5" id="KW-0808">Transferase</keyword>
<feature type="binding site" evidence="12">
    <location>
        <position position="46"/>
    </location>
    <ligand>
        <name>ATP</name>
        <dbReference type="ChEBI" id="CHEBI:30616"/>
    </ligand>
</feature>
<dbReference type="PANTHER" id="PTHR43289">
    <property type="entry name" value="MITOGEN-ACTIVATED PROTEIN KINASE KINASE KINASE 20-RELATED"/>
    <property type="match status" value="1"/>
</dbReference>
<gene>
    <name evidence="16" type="ordered locus">MycrhN_3494</name>
</gene>
<dbReference type="GO" id="GO:0005524">
    <property type="term" value="F:ATP binding"/>
    <property type="evidence" value="ECO:0007669"/>
    <property type="project" value="UniProtKB-UniRule"/>
</dbReference>
<evidence type="ECO:0000256" key="3">
    <source>
        <dbReference type="ARBA" id="ARBA00022475"/>
    </source>
</evidence>
<dbReference type="InterPro" id="IPR017441">
    <property type="entry name" value="Protein_kinase_ATP_BS"/>
</dbReference>
<feature type="compositionally biased region" description="Low complexity" evidence="13">
    <location>
        <begin position="427"/>
        <end position="449"/>
    </location>
</feature>
<keyword evidence="11 14" id="KW-0472">Membrane</keyword>
<evidence type="ECO:0000256" key="12">
    <source>
        <dbReference type="PROSITE-ProRule" id="PRU10141"/>
    </source>
</evidence>
<evidence type="ECO:0000256" key="9">
    <source>
        <dbReference type="ARBA" id="ARBA00022840"/>
    </source>
</evidence>
<feature type="transmembrane region" description="Helical" evidence="14">
    <location>
        <begin position="398"/>
        <end position="420"/>
    </location>
</feature>
<dbReference type="PRINTS" id="PR01217">
    <property type="entry name" value="PRICHEXTENSN"/>
</dbReference>
<dbReference type="PROSITE" id="PS00108">
    <property type="entry name" value="PROTEIN_KINASE_ST"/>
    <property type="match status" value="1"/>
</dbReference>
<dbReference type="eggNOG" id="COG0515">
    <property type="taxonomic scope" value="Bacteria"/>
</dbReference>
<keyword evidence="10 14" id="KW-1133">Transmembrane helix</keyword>
<feature type="domain" description="Protein kinase" evidence="15">
    <location>
        <begin position="17"/>
        <end position="277"/>
    </location>
</feature>
<organism evidence="16 17">
    <name type="scientific">Mycolicibacterium rhodesiae (strain NBB3)</name>
    <name type="common">Mycobacterium rhodesiae</name>
    <dbReference type="NCBI Taxonomy" id="710685"/>
    <lineage>
        <taxon>Bacteria</taxon>
        <taxon>Bacillati</taxon>
        <taxon>Actinomycetota</taxon>
        <taxon>Actinomycetes</taxon>
        <taxon>Mycobacteriales</taxon>
        <taxon>Mycobacteriaceae</taxon>
        <taxon>Mycolicibacterium</taxon>
    </lineage>
</organism>
<dbReference type="STRING" id="710685.MycrhN_3494"/>
<dbReference type="EC" id="2.7.11.1" evidence="2"/>
<evidence type="ECO:0000256" key="14">
    <source>
        <dbReference type="SAM" id="Phobius"/>
    </source>
</evidence>
<dbReference type="OrthoDB" id="9762169at2"/>
<evidence type="ECO:0000256" key="8">
    <source>
        <dbReference type="ARBA" id="ARBA00022777"/>
    </source>
</evidence>
<keyword evidence="9 12" id="KW-0067">ATP-binding</keyword>
<dbReference type="FunFam" id="1.10.510.10:FF:000021">
    <property type="entry name" value="Serine/threonine protein kinase"/>
    <property type="match status" value="1"/>
</dbReference>
<reference evidence="16 17" key="1">
    <citation type="submission" date="2011-12" db="EMBL/GenBank/DDBJ databases">
        <title>Complete sequence of Mycobacterium rhodesiae NBB3.</title>
        <authorList>
            <consortium name="US DOE Joint Genome Institute"/>
            <person name="Lucas S."/>
            <person name="Han J."/>
            <person name="Lapidus A."/>
            <person name="Cheng J.-F."/>
            <person name="Goodwin L."/>
            <person name="Pitluck S."/>
            <person name="Peters L."/>
            <person name="Mikhailova N."/>
            <person name="Gu W."/>
            <person name="Detter J.C."/>
            <person name="Han C."/>
            <person name="Tapia R."/>
            <person name="Land M."/>
            <person name="Hauser L."/>
            <person name="Kyrpides N."/>
            <person name="Ivanova N."/>
            <person name="Pagani I."/>
            <person name="Mattes T."/>
            <person name="Holmes A."/>
            <person name="Rutledge P."/>
            <person name="Paulsen I."/>
            <person name="Coleman N."/>
            <person name="Woyke T."/>
        </authorList>
    </citation>
    <scope>NUCLEOTIDE SEQUENCE [LARGE SCALE GENOMIC DNA]</scope>
    <source>
        <strain evidence="16 17">NBB3</strain>
    </source>
</reference>
<dbReference type="PROSITE" id="PS50011">
    <property type="entry name" value="PROTEIN_KINASE_DOM"/>
    <property type="match status" value="1"/>
</dbReference>
<dbReference type="Pfam" id="PF00069">
    <property type="entry name" value="Pkinase"/>
    <property type="match status" value="1"/>
</dbReference>
<dbReference type="Gene3D" id="1.10.510.10">
    <property type="entry name" value="Transferase(Phosphotransferase) domain 1"/>
    <property type="match status" value="1"/>
</dbReference>
<feature type="region of interest" description="Disordered" evidence="13">
    <location>
        <begin position="293"/>
        <end position="395"/>
    </location>
</feature>
<dbReference type="SMART" id="SM00220">
    <property type="entry name" value="S_TKc"/>
    <property type="match status" value="1"/>
</dbReference>
<dbReference type="InterPro" id="IPR008271">
    <property type="entry name" value="Ser/Thr_kinase_AS"/>
</dbReference>
<dbReference type="InterPro" id="IPR011009">
    <property type="entry name" value="Kinase-like_dom_sf"/>
</dbReference>
<feature type="compositionally biased region" description="Pro residues" evidence="13">
    <location>
        <begin position="362"/>
        <end position="389"/>
    </location>
</feature>
<keyword evidence="8 16" id="KW-0418">Kinase</keyword>
<dbReference type="Proteomes" id="UP000005442">
    <property type="component" value="Chromosome"/>
</dbReference>
<keyword evidence="7 12" id="KW-0547">Nucleotide-binding</keyword>
<feature type="region of interest" description="Disordered" evidence="13">
    <location>
        <begin position="425"/>
        <end position="462"/>
    </location>
</feature>
<evidence type="ECO:0000256" key="2">
    <source>
        <dbReference type="ARBA" id="ARBA00012513"/>
    </source>
</evidence>
<dbReference type="GO" id="GO:0005886">
    <property type="term" value="C:plasma membrane"/>
    <property type="evidence" value="ECO:0007669"/>
    <property type="project" value="UniProtKB-SubCell"/>
</dbReference>
<evidence type="ECO:0000256" key="10">
    <source>
        <dbReference type="ARBA" id="ARBA00022989"/>
    </source>
</evidence>
<protein>
    <recommendedName>
        <fullName evidence="2">non-specific serine/threonine protein kinase</fullName>
        <ecNumber evidence="2">2.7.11.1</ecNumber>
    </recommendedName>
</protein>
<keyword evidence="17" id="KW-1185">Reference proteome</keyword>
<sequence length="599" mass="63485">MSDPEPESRVGSQIGPYKLRRLLGKGGMGEVYEAHDTVKDRVVALKLLPESASNDPVFRKRLQREAHSAGRLQEPHVVPIHDYGEIDGLLYVDMRMIDGKDLRKMLKAYGPLTPARAVAIVRQIASALDAAHESGVMHRDVKPENVIITRDDFAYLVDFGIANAATDEKLTELGTAVGTYAYMAPERFTRDEVTYRADIYALACVLHECLTGGQPYPGDSVSVIITAHLMQPVPKPSVERPGIPGKFDEVIARGMAKKPEDRYASAGDLATAATAALTHQEQDQAATILQRSEAATRPVPPNPMLTPPPYSGSHTPPPGSPPTPGSFPSAPTPPPSGPRPAAFHSPTGQPSGPHSGPMWSTTPPPPAAGPPSGPMWSTSPPPPGPPQQPPSGGSKVPWIPLAAAAGVIVLVLGAVGIWLITKDDDTSTTSASDTSETSTSKTTTTSRTPRTPPPTTQNPDSFDAKLMAILPRGYDAGVCEPASPPATGALATVDCGAASPEGGPENARYSLFADQVALDRAFDDSVAANSELVPCPNSNAESPTTWHYTETPDKVEGRIACGVFNGRQDVTWTFNSKLMLGDAQGPDLAGLHDWWLKFA</sequence>
<evidence type="ECO:0000256" key="6">
    <source>
        <dbReference type="ARBA" id="ARBA00022692"/>
    </source>
</evidence>
<dbReference type="SUPFAM" id="SSF56112">
    <property type="entry name" value="Protein kinase-like (PK-like)"/>
    <property type="match status" value="1"/>
</dbReference>
<comment type="subcellular location">
    <subcellularLocation>
        <location evidence="1">Cell membrane</location>
        <topology evidence="1">Single-pass membrane protein</topology>
    </subcellularLocation>
</comment>
<feature type="compositionally biased region" description="Pro residues" evidence="13">
    <location>
        <begin position="298"/>
        <end position="338"/>
    </location>
</feature>
<dbReference type="HOGENOM" id="CLU_000288_63_44_11"/>
<name>G8RS56_MYCRN</name>
<evidence type="ECO:0000313" key="16">
    <source>
        <dbReference type="EMBL" id="AEV74013.1"/>
    </source>
</evidence>
<dbReference type="InterPro" id="IPR000719">
    <property type="entry name" value="Prot_kinase_dom"/>
</dbReference>
<dbReference type="PANTHER" id="PTHR43289:SF6">
    <property type="entry name" value="SERINE_THREONINE-PROTEIN KINASE NEKL-3"/>
    <property type="match status" value="1"/>
</dbReference>
<evidence type="ECO:0000313" key="17">
    <source>
        <dbReference type="Proteomes" id="UP000005442"/>
    </source>
</evidence>
<dbReference type="EMBL" id="CP003169">
    <property type="protein sequence ID" value="AEV74013.1"/>
    <property type="molecule type" value="Genomic_DNA"/>
</dbReference>
<evidence type="ECO:0000256" key="4">
    <source>
        <dbReference type="ARBA" id="ARBA00022527"/>
    </source>
</evidence>
<evidence type="ECO:0000256" key="7">
    <source>
        <dbReference type="ARBA" id="ARBA00022741"/>
    </source>
</evidence>
<keyword evidence="3" id="KW-1003">Cell membrane</keyword>
<keyword evidence="4 16" id="KW-0723">Serine/threonine-protein kinase</keyword>
<dbReference type="CDD" id="cd14014">
    <property type="entry name" value="STKc_PknB_like"/>
    <property type="match status" value="1"/>
</dbReference>